<organism evidence="1 2">
    <name type="scientific">Pseudocercospora fijiensis (strain CIRAD86)</name>
    <name type="common">Black leaf streak disease fungus</name>
    <name type="synonym">Mycosphaerella fijiensis</name>
    <dbReference type="NCBI Taxonomy" id="383855"/>
    <lineage>
        <taxon>Eukaryota</taxon>
        <taxon>Fungi</taxon>
        <taxon>Dikarya</taxon>
        <taxon>Ascomycota</taxon>
        <taxon>Pezizomycotina</taxon>
        <taxon>Dothideomycetes</taxon>
        <taxon>Dothideomycetidae</taxon>
        <taxon>Mycosphaerellales</taxon>
        <taxon>Mycosphaerellaceae</taxon>
        <taxon>Pseudocercospora</taxon>
    </lineage>
</organism>
<dbReference type="OrthoDB" id="3650741at2759"/>
<dbReference type="VEuPathDB" id="FungiDB:MYCFIDRAFT_178807"/>
<keyword evidence="2" id="KW-1185">Reference proteome</keyword>
<dbReference type="EMBL" id="KB446563">
    <property type="protein sequence ID" value="EME78695.1"/>
    <property type="molecule type" value="Genomic_DNA"/>
</dbReference>
<evidence type="ECO:0000313" key="1">
    <source>
        <dbReference type="EMBL" id="EME78695.1"/>
    </source>
</evidence>
<sequence>MVIVLYEEYGGSLNTCRMSTSRPQMSFAHATSPSSFPSHRLPLDSHLRSRYGPRHILATSSAGYFIVTMSSSPRGIASGDMSSLGMCSKAVASLQGSIVDIEVVTKTTMIGATTEPKLLQGAGKDRAFGSTALFLSSSLVIPTNMMVFVIVVLSNAEGRKLRKAGAQTSMEDDSTASQHNDIGLPTRLYINERHVYRIRIYRLYHLLLIRRSLDPNLTAATKIHLDIPGCSTDYRGHSTIYSIIPPTRESTNCRRSTRLALAAPKNTTSPAESVMKMFAYINPHCLPLVTSDKGRIHSQPAAYGIKDYTYTLPASANLSLANASIPVVSNESYIGKKKGYTTRLVPELTTVQPRADNRPRPLSYFVQSLPQELFDLIYEATFTVAPGTLMLSEQSRANMPRSLMQIDRYSRAKVAEQYYANTIIATSYTHMEDLLAIMTPQHKRFLRLIYVVIPWPEAPTNRLEAIRLAMMRVIVEHRLTSHWLCRYARTIFARLRSLPRLRIAR</sequence>
<reference evidence="1 2" key="1">
    <citation type="journal article" date="2012" name="PLoS Pathog.">
        <title>Diverse lifestyles and strategies of plant pathogenesis encoded in the genomes of eighteen Dothideomycetes fungi.</title>
        <authorList>
            <person name="Ohm R.A."/>
            <person name="Feau N."/>
            <person name="Henrissat B."/>
            <person name="Schoch C.L."/>
            <person name="Horwitz B.A."/>
            <person name="Barry K.W."/>
            <person name="Condon B.J."/>
            <person name="Copeland A.C."/>
            <person name="Dhillon B."/>
            <person name="Glaser F."/>
            <person name="Hesse C.N."/>
            <person name="Kosti I."/>
            <person name="LaButti K."/>
            <person name="Lindquist E.A."/>
            <person name="Lucas S."/>
            <person name="Salamov A.A."/>
            <person name="Bradshaw R.E."/>
            <person name="Ciuffetti L."/>
            <person name="Hamelin R.C."/>
            <person name="Kema G.H.J."/>
            <person name="Lawrence C."/>
            <person name="Scott J.A."/>
            <person name="Spatafora J.W."/>
            <person name="Turgeon B.G."/>
            <person name="de Wit P.J.G.M."/>
            <person name="Zhong S."/>
            <person name="Goodwin S.B."/>
            <person name="Grigoriev I.V."/>
        </authorList>
    </citation>
    <scope>NUCLEOTIDE SEQUENCE [LARGE SCALE GENOMIC DNA]</scope>
    <source>
        <strain evidence="1 2">CIRAD86</strain>
    </source>
</reference>
<dbReference type="KEGG" id="pfj:MYCFIDRAFT_178807"/>
<evidence type="ECO:0000313" key="2">
    <source>
        <dbReference type="Proteomes" id="UP000016932"/>
    </source>
</evidence>
<dbReference type="Proteomes" id="UP000016932">
    <property type="component" value="Unassembled WGS sequence"/>
</dbReference>
<gene>
    <name evidence="1" type="ORF">MYCFIDRAFT_178807</name>
</gene>
<accession>M2YLT9</accession>
<dbReference type="GeneID" id="19333991"/>
<protein>
    <submittedName>
        <fullName evidence="1">Uncharacterized protein</fullName>
    </submittedName>
</protein>
<dbReference type="RefSeq" id="XP_007931003.1">
    <property type="nucleotide sequence ID" value="XM_007932812.1"/>
</dbReference>
<proteinExistence type="predicted"/>
<dbReference type="HOGENOM" id="CLU_539820_0_0_1"/>
<name>M2YLT9_PSEFD</name>
<dbReference type="AlphaFoldDB" id="M2YLT9"/>